<reference evidence="2" key="1">
    <citation type="submission" date="2019-10" db="EMBL/GenBank/DDBJ databases">
        <authorList>
            <consortium name="DOE Joint Genome Institute"/>
            <person name="Kuo A."/>
            <person name="Miyauchi S."/>
            <person name="Kiss E."/>
            <person name="Drula E."/>
            <person name="Kohler A."/>
            <person name="Sanchez-Garcia M."/>
            <person name="Andreopoulos B."/>
            <person name="Barry K.W."/>
            <person name="Bonito G."/>
            <person name="Buee M."/>
            <person name="Carver A."/>
            <person name="Chen C."/>
            <person name="Cichocki N."/>
            <person name="Clum A."/>
            <person name="Culley D."/>
            <person name="Crous P.W."/>
            <person name="Fauchery L."/>
            <person name="Girlanda M."/>
            <person name="Hayes R."/>
            <person name="Keri Z."/>
            <person name="LaButti K."/>
            <person name="Lipzen A."/>
            <person name="Lombard V."/>
            <person name="Magnuson J."/>
            <person name="Maillard F."/>
            <person name="Morin E."/>
            <person name="Murat C."/>
            <person name="Nolan M."/>
            <person name="Ohm R."/>
            <person name="Pangilinan J."/>
            <person name="Pereira M."/>
            <person name="Perotto S."/>
            <person name="Peter M."/>
            <person name="Riley R."/>
            <person name="Sitrit Y."/>
            <person name="Stielow B."/>
            <person name="Szollosi G."/>
            <person name="Zifcakova L."/>
            <person name="Stursova M."/>
            <person name="Spatafora J.W."/>
            <person name="Tedersoo L."/>
            <person name="Vaario L.-M."/>
            <person name="Yamada A."/>
            <person name="Yan M."/>
            <person name="Wang P."/>
            <person name="Xu J."/>
            <person name="Bruns T."/>
            <person name="Baldrian P."/>
            <person name="Vilgalys R."/>
            <person name="Henrissat B."/>
            <person name="Grigoriev I.V."/>
            <person name="Hibbett D."/>
            <person name="Nagy L.G."/>
            <person name="Martin F.M."/>
        </authorList>
    </citation>
    <scope>NUCLEOTIDE SEQUENCE</scope>
    <source>
        <strain evidence="2">BED1</strain>
    </source>
</reference>
<evidence type="ECO:0000256" key="1">
    <source>
        <dbReference type="SAM" id="SignalP"/>
    </source>
</evidence>
<dbReference type="EMBL" id="WHUW01000118">
    <property type="protein sequence ID" value="KAF8423144.1"/>
    <property type="molecule type" value="Genomic_DNA"/>
</dbReference>
<sequence>MSMRHFLWTMLTVCAGINAYWLELLRESPTASFRQRAWSPAFDIMPTLPKTGGIYHKVLPLLPQLTDQNENDRIAHGGGHSTASPAH</sequence>
<feature type="signal peptide" evidence="1">
    <location>
        <begin position="1"/>
        <end position="19"/>
    </location>
</feature>
<evidence type="ECO:0000313" key="3">
    <source>
        <dbReference type="Proteomes" id="UP001194468"/>
    </source>
</evidence>
<gene>
    <name evidence="2" type="ORF">L210DRAFT_3570749</name>
</gene>
<name>A0AAD4BEM1_BOLED</name>
<dbReference type="Proteomes" id="UP001194468">
    <property type="component" value="Unassembled WGS sequence"/>
</dbReference>
<feature type="non-terminal residue" evidence="2">
    <location>
        <position position="1"/>
    </location>
</feature>
<accession>A0AAD4BEM1</accession>
<evidence type="ECO:0000313" key="2">
    <source>
        <dbReference type="EMBL" id="KAF8423144.1"/>
    </source>
</evidence>
<comment type="caution">
    <text evidence="2">The sequence shown here is derived from an EMBL/GenBank/DDBJ whole genome shotgun (WGS) entry which is preliminary data.</text>
</comment>
<reference evidence="2" key="2">
    <citation type="journal article" date="2020" name="Nat. Commun.">
        <title>Large-scale genome sequencing of mycorrhizal fungi provides insights into the early evolution of symbiotic traits.</title>
        <authorList>
            <person name="Miyauchi S."/>
            <person name="Kiss E."/>
            <person name="Kuo A."/>
            <person name="Drula E."/>
            <person name="Kohler A."/>
            <person name="Sanchez-Garcia M."/>
            <person name="Morin E."/>
            <person name="Andreopoulos B."/>
            <person name="Barry K.W."/>
            <person name="Bonito G."/>
            <person name="Buee M."/>
            <person name="Carver A."/>
            <person name="Chen C."/>
            <person name="Cichocki N."/>
            <person name="Clum A."/>
            <person name="Culley D."/>
            <person name="Crous P.W."/>
            <person name="Fauchery L."/>
            <person name="Girlanda M."/>
            <person name="Hayes R.D."/>
            <person name="Keri Z."/>
            <person name="LaButti K."/>
            <person name="Lipzen A."/>
            <person name="Lombard V."/>
            <person name="Magnuson J."/>
            <person name="Maillard F."/>
            <person name="Murat C."/>
            <person name="Nolan M."/>
            <person name="Ohm R.A."/>
            <person name="Pangilinan J."/>
            <person name="Pereira M.F."/>
            <person name="Perotto S."/>
            <person name="Peter M."/>
            <person name="Pfister S."/>
            <person name="Riley R."/>
            <person name="Sitrit Y."/>
            <person name="Stielow J.B."/>
            <person name="Szollosi G."/>
            <person name="Zifcakova L."/>
            <person name="Stursova M."/>
            <person name="Spatafora J.W."/>
            <person name="Tedersoo L."/>
            <person name="Vaario L.M."/>
            <person name="Yamada A."/>
            <person name="Yan M."/>
            <person name="Wang P."/>
            <person name="Xu J."/>
            <person name="Bruns T."/>
            <person name="Baldrian P."/>
            <person name="Vilgalys R."/>
            <person name="Dunand C."/>
            <person name="Henrissat B."/>
            <person name="Grigoriev I.V."/>
            <person name="Hibbett D."/>
            <person name="Nagy L.G."/>
            <person name="Martin F.M."/>
        </authorList>
    </citation>
    <scope>NUCLEOTIDE SEQUENCE</scope>
    <source>
        <strain evidence="2">BED1</strain>
    </source>
</reference>
<feature type="chain" id="PRO_5042254797" evidence="1">
    <location>
        <begin position="20"/>
        <end position="87"/>
    </location>
</feature>
<protein>
    <submittedName>
        <fullName evidence="2">Uncharacterized protein</fullName>
    </submittedName>
</protein>
<keyword evidence="1" id="KW-0732">Signal</keyword>
<organism evidence="2 3">
    <name type="scientific">Boletus edulis BED1</name>
    <dbReference type="NCBI Taxonomy" id="1328754"/>
    <lineage>
        <taxon>Eukaryota</taxon>
        <taxon>Fungi</taxon>
        <taxon>Dikarya</taxon>
        <taxon>Basidiomycota</taxon>
        <taxon>Agaricomycotina</taxon>
        <taxon>Agaricomycetes</taxon>
        <taxon>Agaricomycetidae</taxon>
        <taxon>Boletales</taxon>
        <taxon>Boletineae</taxon>
        <taxon>Boletaceae</taxon>
        <taxon>Boletoideae</taxon>
        <taxon>Boletus</taxon>
    </lineage>
</organism>
<dbReference type="AlphaFoldDB" id="A0AAD4BEM1"/>
<proteinExistence type="predicted"/>
<keyword evidence="3" id="KW-1185">Reference proteome</keyword>